<evidence type="ECO:0000313" key="1">
    <source>
        <dbReference type="EMBL" id="VEV98757.1"/>
    </source>
</evidence>
<dbReference type="AlphaFoldDB" id="A0A653E7I1"/>
<accession>A0A653E7I1</accession>
<dbReference type="InterPro" id="IPR014955">
    <property type="entry name" value="DUF1826"/>
</dbReference>
<dbReference type="EMBL" id="LR215729">
    <property type="protein sequence ID" value="VEV98757.1"/>
    <property type="molecule type" value="Genomic_DNA"/>
</dbReference>
<sequence length="214" mass="23541">MLALNIKHAVQQVIGERADVLAQVLREQVNLAVWQRQLPVHITDCAANVVAHDRTLAESITLELSDADEQPDLTGLLARYSHLPGHEALVGDVRSLISAFVCLVDAKRIGVRMRVLDKAMCPRFHVDHVPLRLITCYAGLGSEWLSEDAMDRRLLGQPAAEPVDDGLINRAQTGHVLLAKGERWVGNEGQGLIHRSPQASNGVPRLLLTLDWLA</sequence>
<gene>
    <name evidence="1" type="ORF">PMYSY11_3713</name>
</gene>
<dbReference type="Pfam" id="PF08856">
    <property type="entry name" value="DUF1826"/>
    <property type="match status" value="1"/>
</dbReference>
<name>A0A653E7I1_9PSED</name>
<evidence type="ECO:0008006" key="2">
    <source>
        <dbReference type="Google" id="ProtNLM"/>
    </source>
</evidence>
<proteinExistence type="predicted"/>
<organism evidence="1">
    <name type="scientific">Pseudomonas marincola</name>
    <dbReference type="NCBI Taxonomy" id="437900"/>
    <lineage>
        <taxon>Bacteria</taxon>
        <taxon>Pseudomonadati</taxon>
        <taxon>Pseudomonadota</taxon>
        <taxon>Gammaproteobacteria</taxon>
        <taxon>Pseudomonadales</taxon>
        <taxon>Pseudomonadaceae</taxon>
        <taxon>Pseudomonas</taxon>
    </lineage>
</organism>
<protein>
    <recommendedName>
        <fullName evidence="2">DUF1826 domain-containing protein</fullName>
    </recommendedName>
</protein>
<dbReference type="RefSeq" id="WP_150549093.1">
    <property type="nucleotide sequence ID" value="NZ_LR215729.2"/>
</dbReference>
<reference evidence="1" key="1">
    <citation type="submission" date="2019-02" db="EMBL/GenBank/DDBJ databases">
        <authorList>
            <consortium name="Genoscope - CEA"/>
            <person name="William W."/>
        </authorList>
    </citation>
    <scope>NUCLEOTIDE SEQUENCE [LARGE SCALE GENOMIC DNA]</scope>
    <source>
        <strain evidence="1">YSy11</strain>
    </source>
</reference>